<dbReference type="FunFam" id="3.30.160.60:FF:000491">
    <property type="entry name" value="zinc finger matrin-type protein 2-like"/>
    <property type="match status" value="1"/>
</dbReference>
<keyword evidence="4" id="KW-0862">Zinc</keyword>
<gene>
    <name evidence="8" type="primary">SNU23</name>
    <name evidence="8" type="ORF">IWQ62_003227</name>
</gene>
<dbReference type="SUPFAM" id="SSF57667">
    <property type="entry name" value="beta-beta-alpha zinc fingers"/>
    <property type="match status" value="1"/>
</dbReference>
<keyword evidence="9" id="KW-1185">Reference proteome</keyword>
<feature type="region of interest" description="Disordered" evidence="6">
    <location>
        <begin position="173"/>
        <end position="204"/>
    </location>
</feature>
<dbReference type="Pfam" id="PF12171">
    <property type="entry name" value="zf-C2H2_jaz"/>
    <property type="match status" value="1"/>
</dbReference>
<dbReference type="GO" id="GO:0008270">
    <property type="term" value="F:zinc ion binding"/>
    <property type="evidence" value="ECO:0007669"/>
    <property type="project" value="UniProtKB-KW"/>
</dbReference>
<evidence type="ECO:0000256" key="3">
    <source>
        <dbReference type="ARBA" id="ARBA00022771"/>
    </source>
</evidence>
<evidence type="ECO:0000259" key="7">
    <source>
        <dbReference type="PROSITE" id="PS50171"/>
    </source>
</evidence>
<dbReference type="PANTHER" id="PTHR45986:SF1">
    <property type="entry name" value="ZINC FINGER MATRIN-TYPE PROTEIN 2"/>
    <property type="match status" value="1"/>
</dbReference>
<evidence type="ECO:0000256" key="6">
    <source>
        <dbReference type="SAM" id="MobiDB-lite"/>
    </source>
</evidence>
<dbReference type="Proteomes" id="UP001150925">
    <property type="component" value="Unassembled WGS sequence"/>
</dbReference>
<dbReference type="InterPro" id="IPR022755">
    <property type="entry name" value="Znf_C2H2_jaz"/>
</dbReference>
<dbReference type="GO" id="GO:0000398">
    <property type="term" value="P:mRNA splicing, via spliceosome"/>
    <property type="evidence" value="ECO:0007669"/>
    <property type="project" value="InterPro"/>
</dbReference>
<evidence type="ECO:0000256" key="1">
    <source>
        <dbReference type="ARBA" id="ARBA00004123"/>
    </source>
</evidence>
<dbReference type="PANTHER" id="PTHR45986">
    <property type="entry name" value="ZINC FINGER MATRIN-TYPE PROTEIN 2"/>
    <property type="match status" value="1"/>
</dbReference>
<dbReference type="OrthoDB" id="30343at2759"/>
<dbReference type="SMART" id="SM00451">
    <property type="entry name" value="ZnF_U1"/>
    <property type="match status" value="1"/>
</dbReference>
<keyword evidence="3" id="KW-0863">Zinc-finger</keyword>
<dbReference type="InterPro" id="IPR000690">
    <property type="entry name" value="Matrin/U1-C_Znf_C2H2"/>
</dbReference>
<name>A0A9W8AR96_9FUNG</name>
<keyword evidence="5" id="KW-0539">Nucleus</keyword>
<feature type="compositionally biased region" description="Basic residues" evidence="6">
    <location>
        <begin position="184"/>
        <end position="195"/>
    </location>
</feature>
<dbReference type="Gene3D" id="3.30.160.60">
    <property type="entry name" value="Classic Zinc Finger"/>
    <property type="match status" value="1"/>
</dbReference>
<dbReference type="InterPro" id="IPR036236">
    <property type="entry name" value="Znf_C2H2_sf"/>
</dbReference>
<evidence type="ECO:0000313" key="8">
    <source>
        <dbReference type="EMBL" id="KAJ1963399.1"/>
    </source>
</evidence>
<comment type="subcellular location">
    <subcellularLocation>
        <location evidence="1">Nucleus</location>
    </subcellularLocation>
</comment>
<feature type="compositionally biased region" description="Basic and acidic residues" evidence="6">
    <location>
        <begin position="173"/>
        <end position="183"/>
    </location>
</feature>
<dbReference type="GO" id="GO:0046540">
    <property type="term" value="C:U4/U6 x U5 tri-snRNP complex"/>
    <property type="evidence" value="ECO:0007669"/>
    <property type="project" value="TreeGrafter"/>
</dbReference>
<proteinExistence type="predicted"/>
<comment type="caution">
    <text evidence="8">The sequence shown here is derived from an EMBL/GenBank/DDBJ whole genome shotgun (WGS) entry which is preliminary data.</text>
</comment>
<evidence type="ECO:0000313" key="9">
    <source>
        <dbReference type="Proteomes" id="UP001150925"/>
    </source>
</evidence>
<dbReference type="AlphaFoldDB" id="A0A9W8AR96"/>
<protein>
    <submittedName>
        <fullName evidence="8">U4/U6.U5 snRNP associated protein</fullName>
    </submittedName>
</protein>
<organism evidence="8 9">
    <name type="scientific">Dispira parvispora</name>
    <dbReference type="NCBI Taxonomy" id="1520584"/>
    <lineage>
        <taxon>Eukaryota</taxon>
        <taxon>Fungi</taxon>
        <taxon>Fungi incertae sedis</taxon>
        <taxon>Zoopagomycota</taxon>
        <taxon>Kickxellomycotina</taxon>
        <taxon>Dimargaritomycetes</taxon>
        <taxon>Dimargaritales</taxon>
        <taxon>Dimargaritaceae</taxon>
        <taxon>Dispira</taxon>
    </lineage>
</organism>
<feature type="domain" description="Matrin-type" evidence="7">
    <location>
        <begin position="105"/>
        <end position="135"/>
    </location>
</feature>
<evidence type="ECO:0000256" key="4">
    <source>
        <dbReference type="ARBA" id="ARBA00022833"/>
    </source>
</evidence>
<dbReference type="InterPro" id="IPR040107">
    <property type="entry name" value="Snu23"/>
</dbReference>
<dbReference type="InterPro" id="IPR003604">
    <property type="entry name" value="Matrin/U1-like-C_Znf_C2H2"/>
</dbReference>
<dbReference type="GO" id="GO:0003676">
    <property type="term" value="F:nucleic acid binding"/>
    <property type="evidence" value="ECO:0007669"/>
    <property type="project" value="InterPro"/>
</dbReference>
<accession>A0A9W8AR96</accession>
<dbReference type="PROSITE" id="PS50171">
    <property type="entry name" value="ZF_MATRIN"/>
    <property type="match status" value="1"/>
</dbReference>
<dbReference type="GO" id="GO:0005681">
    <property type="term" value="C:spliceosomal complex"/>
    <property type="evidence" value="ECO:0007669"/>
    <property type="project" value="InterPro"/>
</dbReference>
<keyword evidence="2" id="KW-0479">Metal-binding</keyword>
<evidence type="ECO:0000256" key="5">
    <source>
        <dbReference type="ARBA" id="ARBA00023242"/>
    </source>
</evidence>
<dbReference type="EMBL" id="JANBPY010000830">
    <property type="protein sequence ID" value="KAJ1963399.1"/>
    <property type="molecule type" value="Genomic_DNA"/>
</dbReference>
<feature type="region of interest" description="Disordered" evidence="6">
    <location>
        <begin position="1"/>
        <end position="67"/>
    </location>
</feature>
<reference evidence="8" key="1">
    <citation type="submission" date="2022-07" db="EMBL/GenBank/DDBJ databases">
        <title>Phylogenomic reconstructions and comparative analyses of Kickxellomycotina fungi.</title>
        <authorList>
            <person name="Reynolds N.K."/>
            <person name="Stajich J.E."/>
            <person name="Barry K."/>
            <person name="Grigoriev I.V."/>
            <person name="Crous P."/>
            <person name="Smith M.E."/>
        </authorList>
    </citation>
    <scope>NUCLEOTIDE SEQUENCE</scope>
    <source>
        <strain evidence="8">RSA 1196</strain>
    </source>
</reference>
<evidence type="ECO:0000256" key="2">
    <source>
        <dbReference type="ARBA" id="ARBA00022723"/>
    </source>
</evidence>
<feature type="compositionally biased region" description="Basic and acidic residues" evidence="6">
    <location>
        <begin position="11"/>
        <end position="40"/>
    </location>
</feature>
<sequence length="222" mass="26090">MDQRASGYYDAKPKDTNFRRTWDREEYERRARERDRQAREAEEDEDRRRKGLAPLKRPGLGQSHANTFTQRSLLQGRTEELDLEAQLGQTRVVQSATEASKQPGFYCKVCDCVVKDSVAYLDHINGKNHQRNLRMSMKVERSTLEQVRARLQMLKAKKKETIKEYDIEERIRQLKEKDQEEKRQRRQRRKDKKRTVATVPDGDIDPNIAAMMGFAGFGTSKR</sequence>